<dbReference type="STRING" id="517418.Ctha_2479"/>
<keyword evidence="3" id="KW-0808">Transferase</keyword>
<accession>B3QXL3</accession>
<organism evidence="3 4">
    <name type="scientific">Chloroherpeton thalassium (strain ATCC 35110 / GB-78)</name>
    <dbReference type="NCBI Taxonomy" id="517418"/>
    <lineage>
        <taxon>Bacteria</taxon>
        <taxon>Pseudomonadati</taxon>
        <taxon>Chlorobiota</taxon>
        <taxon>Chlorobiia</taxon>
        <taxon>Chlorobiales</taxon>
        <taxon>Chloroherpetonaceae</taxon>
        <taxon>Chloroherpeton</taxon>
    </lineage>
</organism>
<dbReference type="Pfam" id="PF13439">
    <property type="entry name" value="Glyco_transf_4"/>
    <property type="match status" value="1"/>
</dbReference>
<gene>
    <name evidence="3" type="ordered locus">Ctha_2479</name>
</gene>
<dbReference type="CDD" id="cd03811">
    <property type="entry name" value="GT4_GT28_WabH-like"/>
    <property type="match status" value="1"/>
</dbReference>
<dbReference type="InterPro" id="IPR028098">
    <property type="entry name" value="Glyco_trans_4-like_N"/>
</dbReference>
<name>B3QXL3_CHLT3</name>
<evidence type="ECO:0000313" key="4">
    <source>
        <dbReference type="Proteomes" id="UP000001208"/>
    </source>
</evidence>
<dbReference type="GO" id="GO:0016757">
    <property type="term" value="F:glycosyltransferase activity"/>
    <property type="evidence" value="ECO:0007669"/>
    <property type="project" value="InterPro"/>
</dbReference>
<dbReference type="Proteomes" id="UP000001208">
    <property type="component" value="Chromosome"/>
</dbReference>
<dbReference type="SUPFAM" id="SSF53756">
    <property type="entry name" value="UDP-Glycosyltransferase/glycogen phosphorylase"/>
    <property type="match status" value="1"/>
</dbReference>
<dbReference type="AlphaFoldDB" id="B3QXL3"/>
<evidence type="ECO:0000313" key="3">
    <source>
        <dbReference type="EMBL" id="ACF14928.1"/>
    </source>
</evidence>
<evidence type="ECO:0000259" key="2">
    <source>
        <dbReference type="Pfam" id="PF13439"/>
    </source>
</evidence>
<dbReference type="eggNOG" id="COG0438">
    <property type="taxonomic scope" value="Bacteria"/>
</dbReference>
<dbReference type="Gene3D" id="3.40.50.2000">
    <property type="entry name" value="Glycogen Phosphorylase B"/>
    <property type="match status" value="2"/>
</dbReference>
<sequence>MNFLFLNSARAWGGNEKWSLMAATSLRKNGHHVALAYRKPVIGERFDLPKHRLPFIGEIDFYTISQLVSIIRKERIEILIPTKRKDYVLAGLACKLTGAKNILRLGIVRDLKNGAYNNWVYNKMADGIIVNAREIKEVLLKSSYMKADKIKVIYNGLEIDAILKKSSESKFEKKFPFTVSAMGFVTNRKGFDFLIQGFAAFLKRSNAADAGLVIIGDGPKMEEYKALARELGVAEKVHFTGFLENPYPVLAQSDVFAMTSKNEGFANALLEGIAMACAAITTPAGGVTEILKHEQDVLIVDYNNIAGLSNAIFSLYQQPEYRRRLAQNAKAKVENAFSLERMTSEMATFCNDVKEGR</sequence>
<dbReference type="EMBL" id="CP001100">
    <property type="protein sequence ID" value="ACF14928.1"/>
    <property type="molecule type" value="Genomic_DNA"/>
</dbReference>
<feature type="domain" description="Glycosyltransferase subfamily 4-like N-terminal" evidence="2">
    <location>
        <begin position="13"/>
        <end position="160"/>
    </location>
</feature>
<dbReference type="PANTHER" id="PTHR12526">
    <property type="entry name" value="GLYCOSYLTRANSFERASE"/>
    <property type="match status" value="1"/>
</dbReference>
<reference evidence="3 4" key="1">
    <citation type="submission" date="2008-06" db="EMBL/GenBank/DDBJ databases">
        <title>Complete sequence of Chloroherpeton thalassium ATCC 35110.</title>
        <authorList>
            <consortium name="US DOE Joint Genome Institute"/>
            <person name="Lucas S."/>
            <person name="Copeland A."/>
            <person name="Lapidus A."/>
            <person name="Glavina del Rio T."/>
            <person name="Dalin E."/>
            <person name="Tice H."/>
            <person name="Bruce D."/>
            <person name="Goodwin L."/>
            <person name="Pitluck S."/>
            <person name="Schmutz J."/>
            <person name="Larimer F."/>
            <person name="Land M."/>
            <person name="Hauser L."/>
            <person name="Kyrpides N."/>
            <person name="Mikhailova N."/>
            <person name="Liu Z."/>
            <person name="Li T."/>
            <person name="Zhao F."/>
            <person name="Overmann J."/>
            <person name="Bryant D.A."/>
            <person name="Richardson P."/>
        </authorList>
    </citation>
    <scope>NUCLEOTIDE SEQUENCE [LARGE SCALE GENOMIC DNA]</scope>
    <source>
        <strain evidence="4">ATCC 35110 / GB-78</strain>
    </source>
</reference>
<evidence type="ECO:0000259" key="1">
    <source>
        <dbReference type="Pfam" id="PF00534"/>
    </source>
</evidence>
<protein>
    <submittedName>
        <fullName evidence="3">Glycosyl transferase group 1</fullName>
    </submittedName>
</protein>
<feature type="domain" description="Glycosyl transferase family 1" evidence="1">
    <location>
        <begin position="174"/>
        <end position="331"/>
    </location>
</feature>
<dbReference type="HOGENOM" id="CLU_009583_0_4_10"/>
<dbReference type="Pfam" id="PF00534">
    <property type="entry name" value="Glycos_transf_1"/>
    <property type="match status" value="1"/>
</dbReference>
<dbReference type="CAZy" id="GT4">
    <property type="family name" value="Glycosyltransferase Family 4"/>
</dbReference>
<dbReference type="RefSeq" id="WP_012501010.1">
    <property type="nucleotide sequence ID" value="NC_011026.1"/>
</dbReference>
<dbReference type="InterPro" id="IPR001296">
    <property type="entry name" value="Glyco_trans_1"/>
</dbReference>
<keyword evidence="4" id="KW-1185">Reference proteome</keyword>
<proteinExistence type="predicted"/>
<dbReference type="KEGG" id="cts:Ctha_2479"/>
<dbReference type="OrthoDB" id="9790710at2"/>